<evidence type="ECO:0000313" key="4">
    <source>
        <dbReference type="Proteomes" id="UP000231503"/>
    </source>
</evidence>
<reference evidence="4" key="1">
    <citation type="submission" date="2017-09" db="EMBL/GenBank/DDBJ databases">
        <title>Depth-based differentiation of microbial function through sediment-hosted aquifers and enrichment of novel symbionts in the deep terrestrial subsurface.</title>
        <authorList>
            <person name="Probst A.J."/>
            <person name="Ladd B."/>
            <person name="Jarett J.K."/>
            <person name="Geller-Mcgrath D.E."/>
            <person name="Sieber C.M.K."/>
            <person name="Emerson J.B."/>
            <person name="Anantharaman K."/>
            <person name="Thomas B.C."/>
            <person name="Malmstrom R."/>
            <person name="Stieglmeier M."/>
            <person name="Klingl A."/>
            <person name="Woyke T."/>
            <person name="Ryan C.M."/>
            <person name="Banfield J.F."/>
        </authorList>
    </citation>
    <scope>NUCLEOTIDE SEQUENCE [LARGE SCALE GENOMIC DNA]</scope>
</reference>
<dbReference type="GO" id="GO:0016491">
    <property type="term" value="F:oxidoreductase activity"/>
    <property type="evidence" value="ECO:0007669"/>
    <property type="project" value="InterPro"/>
</dbReference>
<evidence type="ECO:0000259" key="2">
    <source>
        <dbReference type="PROSITE" id="PS51352"/>
    </source>
</evidence>
<dbReference type="Gene3D" id="3.40.30.10">
    <property type="entry name" value="Glutaredoxin"/>
    <property type="match status" value="1"/>
</dbReference>
<organism evidence="3 4">
    <name type="scientific">Candidatus Niyogibacteria bacterium CG10_big_fil_rev_8_21_14_0_10_46_36</name>
    <dbReference type="NCBI Taxonomy" id="1974726"/>
    <lineage>
        <taxon>Bacteria</taxon>
        <taxon>Candidatus Niyogiibacteriota</taxon>
    </lineage>
</organism>
<dbReference type="InterPro" id="IPR050553">
    <property type="entry name" value="Thioredoxin_ResA/DsbE_sf"/>
</dbReference>
<feature type="domain" description="Thioredoxin" evidence="2">
    <location>
        <begin position="32"/>
        <end position="171"/>
    </location>
</feature>
<proteinExistence type="predicted"/>
<protein>
    <recommendedName>
        <fullName evidence="2">Thioredoxin domain-containing protein</fullName>
    </recommendedName>
</protein>
<dbReference type="AlphaFoldDB" id="A0A2H0TC89"/>
<dbReference type="Proteomes" id="UP000231503">
    <property type="component" value="Unassembled WGS sequence"/>
</dbReference>
<dbReference type="InterPro" id="IPR013766">
    <property type="entry name" value="Thioredoxin_domain"/>
</dbReference>
<feature type="transmembrane region" description="Helical" evidence="1">
    <location>
        <begin position="6"/>
        <end position="22"/>
    </location>
</feature>
<sequence>MNRYLIIAIGIIVIVGVLYFGITTRDTDTGSRGDFDRFASASLTSYEGGDVSLEEFRGTPLVINSWAVWCPFCVKELSDFAELQKEFGDQITVIAIDRQEPLAKAKGFTDELGITDDMLFLLDPSDSFYKSIGGFSMPETIFVNSAGQIVVHKRGPMELEEMREHANKIIE</sequence>
<accession>A0A2H0TC89</accession>
<dbReference type="PANTHER" id="PTHR42852:SF18">
    <property type="entry name" value="CHROMOSOME UNDETERMINED SCAFFOLD_47, WHOLE GENOME SHOTGUN SEQUENCE"/>
    <property type="match status" value="1"/>
</dbReference>
<dbReference type="Pfam" id="PF08534">
    <property type="entry name" value="Redoxin"/>
    <property type="match status" value="1"/>
</dbReference>
<dbReference type="CDD" id="cd02966">
    <property type="entry name" value="TlpA_like_family"/>
    <property type="match status" value="1"/>
</dbReference>
<dbReference type="SUPFAM" id="SSF52833">
    <property type="entry name" value="Thioredoxin-like"/>
    <property type="match status" value="1"/>
</dbReference>
<dbReference type="EMBL" id="PFCO01000009">
    <property type="protein sequence ID" value="PIR69180.1"/>
    <property type="molecule type" value="Genomic_DNA"/>
</dbReference>
<evidence type="ECO:0000313" key="3">
    <source>
        <dbReference type="EMBL" id="PIR69180.1"/>
    </source>
</evidence>
<comment type="caution">
    <text evidence="3">The sequence shown here is derived from an EMBL/GenBank/DDBJ whole genome shotgun (WGS) entry which is preliminary data.</text>
</comment>
<dbReference type="InterPro" id="IPR036249">
    <property type="entry name" value="Thioredoxin-like_sf"/>
</dbReference>
<dbReference type="PROSITE" id="PS51352">
    <property type="entry name" value="THIOREDOXIN_2"/>
    <property type="match status" value="1"/>
</dbReference>
<gene>
    <name evidence="3" type="ORF">COU47_03690</name>
</gene>
<dbReference type="PANTHER" id="PTHR42852">
    <property type="entry name" value="THIOL:DISULFIDE INTERCHANGE PROTEIN DSBE"/>
    <property type="match status" value="1"/>
</dbReference>
<keyword evidence="1" id="KW-0472">Membrane</keyword>
<name>A0A2H0TC89_9BACT</name>
<evidence type="ECO:0000256" key="1">
    <source>
        <dbReference type="SAM" id="Phobius"/>
    </source>
</evidence>
<keyword evidence="1" id="KW-0812">Transmembrane</keyword>
<dbReference type="InterPro" id="IPR013740">
    <property type="entry name" value="Redoxin"/>
</dbReference>
<keyword evidence="1" id="KW-1133">Transmembrane helix</keyword>